<organism evidence="2 3">
    <name type="scientific">Glossina morsitans morsitans</name>
    <name type="common">Savannah tsetse fly</name>
    <dbReference type="NCBI Taxonomy" id="37546"/>
    <lineage>
        <taxon>Eukaryota</taxon>
        <taxon>Metazoa</taxon>
        <taxon>Ecdysozoa</taxon>
        <taxon>Arthropoda</taxon>
        <taxon>Hexapoda</taxon>
        <taxon>Insecta</taxon>
        <taxon>Pterygota</taxon>
        <taxon>Neoptera</taxon>
        <taxon>Endopterygota</taxon>
        <taxon>Diptera</taxon>
        <taxon>Brachycera</taxon>
        <taxon>Muscomorpha</taxon>
        <taxon>Hippoboscoidea</taxon>
        <taxon>Glossinidae</taxon>
        <taxon>Glossina</taxon>
    </lineage>
</organism>
<feature type="region of interest" description="Disordered" evidence="1">
    <location>
        <begin position="64"/>
        <end position="108"/>
    </location>
</feature>
<feature type="compositionally biased region" description="Basic and acidic residues" evidence="1">
    <location>
        <begin position="77"/>
        <end position="108"/>
    </location>
</feature>
<sequence>MQNFFSSVSMNFLHKFENYQQSCQSTIFFLTNCGLNVYTKTYRDIGYLLDAQSVAAEVITNLSSNEDDCHDEDGNDIDDKRAQEADSDQEETKLGHIERVTHREIRDT</sequence>
<proteinExistence type="predicted"/>
<dbReference type="EMBL" id="CCAG010009523">
    <property type="status" value="NOT_ANNOTATED_CDS"/>
    <property type="molecule type" value="Genomic_DNA"/>
</dbReference>
<evidence type="ECO:0000256" key="1">
    <source>
        <dbReference type="SAM" id="MobiDB-lite"/>
    </source>
</evidence>
<dbReference type="Proteomes" id="UP000092444">
    <property type="component" value="Unassembled WGS sequence"/>
</dbReference>
<protein>
    <submittedName>
        <fullName evidence="2">Uncharacterized protein</fullName>
    </submittedName>
</protein>
<dbReference type="VEuPathDB" id="VectorBase:GMOY002630"/>
<reference evidence="2" key="1">
    <citation type="submission" date="2020-05" db="UniProtKB">
        <authorList>
            <consortium name="EnsemblMetazoa"/>
        </authorList>
    </citation>
    <scope>IDENTIFICATION</scope>
    <source>
        <strain evidence="2">Yale</strain>
    </source>
</reference>
<dbReference type="EnsemblMetazoa" id="GMOY002630-RA">
    <property type="protein sequence ID" value="GMOY002630-PA"/>
    <property type="gene ID" value="GMOY002630"/>
</dbReference>
<keyword evidence="3" id="KW-1185">Reference proteome</keyword>
<feature type="compositionally biased region" description="Acidic residues" evidence="1">
    <location>
        <begin position="65"/>
        <end position="76"/>
    </location>
</feature>
<evidence type="ECO:0000313" key="2">
    <source>
        <dbReference type="EnsemblMetazoa" id="GMOY002630-PA"/>
    </source>
</evidence>
<accession>A0A1A9YUH6</accession>
<name>A0A1A9YUH6_GLOMM</name>
<evidence type="ECO:0000313" key="3">
    <source>
        <dbReference type="Proteomes" id="UP000092444"/>
    </source>
</evidence>
<dbReference type="AlphaFoldDB" id="A0A1A9YUH6"/>